<evidence type="ECO:0000256" key="12">
    <source>
        <dbReference type="ARBA" id="ARBA00049515"/>
    </source>
</evidence>
<dbReference type="PROSITE" id="PS50862">
    <property type="entry name" value="AA_TRNA_LIGASE_II"/>
    <property type="match status" value="1"/>
</dbReference>
<dbReference type="PANTHER" id="PTHR11451">
    <property type="entry name" value="THREONINE-TRNA LIGASE"/>
    <property type="match status" value="1"/>
</dbReference>
<dbReference type="Gene3D" id="3.10.20.30">
    <property type="match status" value="1"/>
</dbReference>
<keyword evidence="4" id="KW-0436">Ligase</keyword>
<evidence type="ECO:0000259" key="15">
    <source>
        <dbReference type="PROSITE" id="PS50862"/>
    </source>
</evidence>
<feature type="domain" description="TGS" evidence="16">
    <location>
        <begin position="48"/>
        <end position="106"/>
    </location>
</feature>
<feature type="signal peptide" evidence="14">
    <location>
        <begin position="1"/>
        <end position="23"/>
    </location>
</feature>
<evidence type="ECO:0000256" key="2">
    <source>
        <dbReference type="ARBA" id="ARBA00008226"/>
    </source>
</evidence>
<dbReference type="PANTHER" id="PTHR11451:SF42">
    <property type="entry name" value="THREONINE--TRNA LIGASE"/>
    <property type="match status" value="1"/>
</dbReference>
<evidence type="ECO:0000256" key="9">
    <source>
        <dbReference type="ARBA" id="ARBA00023128"/>
    </source>
</evidence>
<evidence type="ECO:0000256" key="1">
    <source>
        <dbReference type="ARBA" id="ARBA00004305"/>
    </source>
</evidence>
<dbReference type="Ensembl" id="ENSTRUT00000086183.1">
    <property type="protein sequence ID" value="ENSTRUP00000058147.1"/>
    <property type="gene ID" value="ENSTRUG00000029268.1"/>
</dbReference>
<dbReference type="InterPro" id="IPR002320">
    <property type="entry name" value="Thr-tRNA-ligase_IIa"/>
</dbReference>
<keyword evidence="10" id="KW-0030">Aminoacyl-tRNA synthetase</keyword>
<dbReference type="InterPro" id="IPR004095">
    <property type="entry name" value="TGS"/>
</dbReference>
<reference evidence="17 18" key="1">
    <citation type="journal article" date="2011" name="Genome Biol. Evol.">
        <title>Integration of the genetic map and genome assembly of fugu facilitates insights into distinct features of genome evolution in teleosts and mammals.</title>
        <authorList>
            <person name="Kai W."/>
            <person name="Kikuchi K."/>
            <person name="Tohari S."/>
            <person name="Chew A.K."/>
            <person name="Tay A."/>
            <person name="Fujiwara A."/>
            <person name="Hosoya S."/>
            <person name="Suetake H."/>
            <person name="Naruse K."/>
            <person name="Brenner S."/>
            <person name="Suzuki Y."/>
            <person name="Venkatesh B."/>
        </authorList>
    </citation>
    <scope>NUCLEOTIDE SEQUENCE [LARGE SCALE GENOMIC DNA]</scope>
</reference>
<dbReference type="PROSITE" id="PS51880">
    <property type="entry name" value="TGS"/>
    <property type="match status" value="1"/>
</dbReference>
<evidence type="ECO:0000256" key="5">
    <source>
        <dbReference type="ARBA" id="ARBA00022741"/>
    </source>
</evidence>
<dbReference type="Gene3D" id="3.30.930.10">
    <property type="entry name" value="Bira Bifunctional Protein, Domain 2"/>
    <property type="match status" value="1"/>
</dbReference>
<evidence type="ECO:0000256" key="13">
    <source>
        <dbReference type="SAM" id="MobiDB-lite"/>
    </source>
</evidence>
<dbReference type="SUPFAM" id="SSF55186">
    <property type="entry name" value="ThrRS/AlaRS common domain"/>
    <property type="match status" value="1"/>
</dbReference>
<dbReference type="CDD" id="cd01667">
    <property type="entry name" value="TGS_ThrRS"/>
    <property type="match status" value="1"/>
</dbReference>
<dbReference type="InParanoid" id="A0A674MB34"/>
<dbReference type="FunFam" id="3.30.930.10:FF:000039">
    <property type="entry name" value="Threonyl-tRNA synthetase, mitochondrial"/>
    <property type="match status" value="1"/>
</dbReference>
<evidence type="ECO:0000256" key="6">
    <source>
        <dbReference type="ARBA" id="ARBA00022840"/>
    </source>
</evidence>
<evidence type="ECO:0000256" key="3">
    <source>
        <dbReference type="ARBA" id="ARBA00013163"/>
    </source>
</evidence>
<feature type="region of interest" description="Disordered" evidence="13">
    <location>
        <begin position="617"/>
        <end position="636"/>
    </location>
</feature>
<dbReference type="PRINTS" id="PR01047">
    <property type="entry name" value="TRNASYNTHTHR"/>
</dbReference>
<dbReference type="Gene3D" id="3.30.980.10">
    <property type="entry name" value="Threonyl-trna Synthetase, Chain A, domain 2"/>
    <property type="match status" value="1"/>
</dbReference>
<feature type="chain" id="PRO_5025440565" description="threonine--tRNA ligase" evidence="14">
    <location>
        <begin position="24"/>
        <end position="653"/>
    </location>
</feature>
<dbReference type="InterPro" id="IPR004154">
    <property type="entry name" value="Anticodon-bd"/>
</dbReference>
<dbReference type="Pfam" id="PF03129">
    <property type="entry name" value="HGTP_anticodon"/>
    <property type="match status" value="1"/>
</dbReference>
<gene>
    <name evidence="17" type="primary">LOC101074380</name>
</gene>
<protein>
    <recommendedName>
        <fullName evidence="3">threonine--tRNA ligase</fullName>
        <ecNumber evidence="3">6.1.1.3</ecNumber>
    </recommendedName>
    <alternativeName>
        <fullName evidence="11">Threonyl-tRNA synthetase</fullName>
    </alternativeName>
</protein>
<dbReference type="GO" id="GO:0006435">
    <property type="term" value="P:threonyl-tRNA aminoacylation"/>
    <property type="evidence" value="ECO:0007669"/>
    <property type="project" value="InterPro"/>
</dbReference>
<evidence type="ECO:0000256" key="14">
    <source>
        <dbReference type="SAM" id="SignalP"/>
    </source>
</evidence>
<dbReference type="GeneTree" id="ENSGT00940000159348"/>
<dbReference type="NCBIfam" id="TIGR00418">
    <property type="entry name" value="thrS"/>
    <property type="match status" value="1"/>
</dbReference>
<comment type="subcellular location">
    <subcellularLocation>
        <location evidence="1">Mitochondrion matrix</location>
    </subcellularLocation>
</comment>
<evidence type="ECO:0000256" key="8">
    <source>
        <dbReference type="ARBA" id="ARBA00022946"/>
    </source>
</evidence>
<dbReference type="Pfam" id="PF00587">
    <property type="entry name" value="tRNA-synt_2b"/>
    <property type="match status" value="1"/>
</dbReference>
<dbReference type="InterPro" id="IPR033728">
    <property type="entry name" value="ThrRS_core"/>
</dbReference>
<reference evidence="17" key="2">
    <citation type="submission" date="2025-08" db="UniProtKB">
        <authorList>
            <consortium name="Ensembl"/>
        </authorList>
    </citation>
    <scope>IDENTIFICATION</scope>
</reference>
<keyword evidence="9" id="KW-0496">Mitochondrion</keyword>
<dbReference type="CDD" id="cd00771">
    <property type="entry name" value="ThrRS_core"/>
    <property type="match status" value="1"/>
</dbReference>
<evidence type="ECO:0000256" key="4">
    <source>
        <dbReference type="ARBA" id="ARBA00022598"/>
    </source>
</evidence>
<dbReference type="InterPro" id="IPR006195">
    <property type="entry name" value="aa-tRNA-synth_II"/>
</dbReference>
<dbReference type="GO" id="GO:0005524">
    <property type="term" value="F:ATP binding"/>
    <property type="evidence" value="ECO:0007669"/>
    <property type="project" value="UniProtKB-KW"/>
</dbReference>
<dbReference type="InterPro" id="IPR002314">
    <property type="entry name" value="aa-tRNA-synt_IIb"/>
</dbReference>
<evidence type="ECO:0000313" key="17">
    <source>
        <dbReference type="Ensembl" id="ENSTRUP00000058147.1"/>
    </source>
</evidence>
<dbReference type="Gene3D" id="3.40.50.800">
    <property type="entry name" value="Anticodon-binding domain"/>
    <property type="match status" value="1"/>
</dbReference>
<dbReference type="GO" id="GO:0004829">
    <property type="term" value="F:threonine-tRNA ligase activity"/>
    <property type="evidence" value="ECO:0007669"/>
    <property type="project" value="UniProtKB-EC"/>
</dbReference>
<feature type="domain" description="Aminoacyl-transfer RNA synthetases class-II family profile" evidence="15">
    <location>
        <begin position="279"/>
        <end position="545"/>
    </location>
</feature>
<comment type="similarity">
    <text evidence="2">Belongs to the class-II aminoacyl-tRNA synthetase family.</text>
</comment>
<evidence type="ECO:0000259" key="16">
    <source>
        <dbReference type="PROSITE" id="PS51880"/>
    </source>
</evidence>
<proteinExistence type="inferred from homology"/>
<evidence type="ECO:0000256" key="11">
    <source>
        <dbReference type="ARBA" id="ARBA00031900"/>
    </source>
</evidence>
<dbReference type="EC" id="6.1.1.3" evidence="3"/>
<dbReference type="SUPFAM" id="SSF55681">
    <property type="entry name" value="Class II aaRS and biotin synthetases"/>
    <property type="match status" value="1"/>
</dbReference>
<keyword evidence="5" id="KW-0547">Nucleotide-binding</keyword>
<dbReference type="InterPro" id="IPR047246">
    <property type="entry name" value="ThrRS_anticodon"/>
</dbReference>
<dbReference type="CDD" id="cd00860">
    <property type="entry name" value="ThrRS_anticodon"/>
    <property type="match status" value="1"/>
</dbReference>
<organism evidence="17 18">
    <name type="scientific">Takifugu rubripes</name>
    <name type="common">Japanese pufferfish</name>
    <name type="synonym">Fugu rubripes</name>
    <dbReference type="NCBI Taxonomy" id="31033"/>
    <lineage>
        <taxon>Eukaryota</taxon>
        <taxon>Metazoa</taxon>
        <taxon>Chordata</taxon>
        <taxon>Craniata</taxon>
        <taxon>Vertebrata</taxon>
        <taxon>Euteleostomi</taxon>
        <taxon>Actinopterygii</taxon>
        <taxon>Neopterygii</taxon>
        <taxon>Teleostei</taxon>
        <taxon>Neoteleostei</taxon>
        <taxon>Acanthomorphata</taxon>
        <taxon>Eupercaria</taxon>
        <taxon>Tetraodontiformes</taxon>
        <taxon>Tetradontoidea</taxon>
        <taxon>Tetraodontidae</taxon>
        <taxon>Takifugu</taxon>
    </lineage>
</organism>
<accession>A0A674MB34</accession>
<keyword evidence="6" id="KW-0067">ATP-binding</keyword>
<dbReference type="InterPro" id="IPR045864">
    <property type="entry name" value="aa-tRNA-synth_II/BPL/LPL"/>
</dbReference>
<dbReference type="InterPro" id="IPR036621">
    <property type="entry name" value="Anticodon-bd_dom_sf"/>
</dbReference>
<evidence type="ECO:0000313" key="18">
    <source>
        <dbReference type="Proteomes" id="UP000005226"/>
    </source>
</evidence>
<dbReference type="GO" id="GO:0005759">
    <property type="term" value="C:mitochondrial matrix"/>
    <property type="evidence" value="ECO:0007669"/>
    <property type="project" value="UniProtKB-SubCell"/>
</dbReference>
<keyword evidence="7" id="KW-0648">Protein biosynthesis</keyword>
<name>A0A674MB34_TAKRU</name>
<evidence type="ECO:0000256" key="7">
    <source>
        <dbReference type="ARBA" id="ARBA00022917"/>
    </source>
</evidence>
<comment type="catalytic activity">
    <reaction evidence="12">
        <text>tRNA(Thr) + L-threonine + ATP = L-threonyl-tRNA(Thr) + AMP + diphosphate + H(+)</text>
        <dbReference type="Rhea" id="RHEA:24624"/>
        <dbReference type="Rhea" id="RHEA-COMP:9670"/>
        <dbReference type="Rhea" id="RHEA-COMP:9704"/>
        <dbReference type="ChEBI" id="CHEBI:15378"/>
        <dbReference type="ChEBI" id="CHEBI:30616"/>
        <dbReference type="ChEBI" id="CHEBI:33019"/>
        <dbReference type="ChEBI" id="CHEBI:57926"/>
        <dbReference type="ChEBI" id="CHEBI:78442"/>
        <dbReference type="ChEBI" id="CHEBI:78534"/>
        <dbReference type="ChEBI" id="CHEBI:456215"/>
        <dbReference type="EC" id="6.1.1.3"/>
    </reaction>
</comment>
<dbReference type="InterPro" id="IPR018163">
    <property type="entry name" value="Thr/Ala-tRNA-synth_IIc_edit"/>
</dbReference>
<dbReference type="Proteomes" id="UP000005226">
    <property type="component" value="Chromosome 7"/>
</dbReference>
<keyword evidence="18" id="KW-1185">Reference proteome</keyword>
<dbReference type="InterPro" id="IPR012675">
    <property type="entry name" value="Beta-grasp_dom_sf"/>
</dbReference>
<evidence type="ECO:0000256" key="10">
    <source>
        <dbReference type="ARBA" id="ARBA00023146"/>
    </source>
</evidence>
<dbReference type="FunFam" id="3.40.50.800:FF:000003">
    <property type="entry name" value="Threonine--tRNA ligase 2, cytoplasmic"/>
    <property type="match status" value="1"/>
</dbReference>
<reference evidence="17" key="3">
    <citation type="submission" date="2025-09" db="UniProtKB">
        <authorList>
            <consortium name="Ensembl"/>
        </authorList>
    </citation>
    <scope>IDENTIFICATION</scope>
</reference>
<dbReference type="SUPFAM" id="SSF52954">
    <property type="entry name" value="Class II aaRS ABD-related"/>
    <property type="match status" value="1"/>
</dbReference>
<dbReference type="AlphaFoldDB" id="A0A674MB34"/>
<keyword evidence="8" id="KW-0809">Transit peptide</keyword>
<keyword evidence="14" id="KW-0732">Signal</keyword>
<sequence length="653" mass="73461">MCECLFLFFYVVYLCPFSSQVSPASLDRLQIFESLREKQNKRAKATEAPLSIRLPDGRTVAGTAGVTTPLFVAQSVVKGALVSTVNGELWELGRPMEADCELDLLGYDTAEGRQVTFAGSLACVLSGVLETGFGAEVCREGASEFGLYCDHVLSNRSLCLSAVEEKCKEAAALKLPLSRLESSRLRLQLVERMKGSSITVYRCGDSISISDGPLLPHTGLLKAFKLLQVCLPVLCHSLFMFMFCFPLYSLTFQRLRVFPQDQELFFFNDVSPGSCFFLPKGAHIYNTLTDFIKGEYRRRGFTEVVTPTLYSTALWERSGHWEHYSENMFTVTSEGSQTYALKPMNCPAHCLMFEQRVRSWKELPIRWADFGALHRNELSGALGGLTRVRRFCQDDAHIFCTPEQLETEIVSCLDFVRHVYQVFGFSFHCLLSTRPTPCLGAPEQWDNAEQQLERSLQQFGERWELNPGDGAFYGPKIDIQIKDAIGRQHQCATIQLDFQLPIRFDLQYVGPDGQLHRPVMIHRAVLGSLERMIAILAENFGGKWPLWLSPAQVMVIPVGGDSEPYGKQVVQQFRHAGFMVDMNSDQSATLNKKIRSAQLSQYNYIFVVGEKESKSGTVNVRSRGGKQLGQRPSEEVLTSLTQLRDTRSNLEEL</sequence>